<organism evidence="4 5">
    <name type="scientific">Candidatus Fischerbacteria bacterium RBG_13_37_8</name>
    <dbReference type="NCBI Taxonomy" id="1817863"/>
    <lineage>
        <taxon>Bacteria</taxon>
        <taxon>Candidatus Fischeribacteriota</taxon>
    </lineage>
</organism>
<dbReference type="PANTHER" id="PTHR46401:SF2">
    <property type="entry name" value="GLYCOSYLTRANSFERASE WBBK-RELATED"/>
    <property type="match status" value="1"/>
</dbReference>
<dbReference type="InterPro" id="IPR028098">
    <property type="entry name" value="Glyco_trans_4-like_N"/>
</dbReference>
<reference evidence="4 5" key="1">
    <citation type="journal article" date="2016" name="Nat. Commun.">
        <title>Thousands of microbial genomes shed light on interconnected biogeochemical processes in an aquifer system.</title>
        <authorList>
            <person name="Anantharaman K."/>
            <person name="Brown C.T."/>
            <person name="Hug L.A."/>
            <person name="Sharon I."/>
            <person name="Castelle C.J."/>
            <person name="Probst A.J."/>
            <person name="Thomas B.C."/>
            <person name="Singh A."/>
            <person name="Wilkins M.J."/>
            <person name="Karaoz U."/>
            <person name="Brodie E.L."/>
            <person name="Williams K.H."/>
            <person name="Hubbard S.S."/>
            <person name="Banfield J.F."/>
        </authorList>
    </citation>
    <scope>NUCLEOTIDE SEQUENCE [LARGE SCALE GENOMIC DNA]</scope>
</reference>
<comment type="caution">
    <text evidence="4">The sequence shown here is derived from an EMBL/GenBank/DDBJ whole genome shotgun (WGS) entry which is preliminary data.</text>
</comment>
<evidence type="ECO:0008006" key="6">
    <source>
        <dbReference type="Google" id="ProtNLM"/>
    </source>
</evidence>
<dbReference type="PANTHER" id="PTHR46401">
    <property type="entry name" value="GLYCOSYLTRANSFERASE WBBK-RELATED"/>
    <property type="match status" value="1"/>
</dbReference>
<dbReference type="GO" id="GO:0016757">
    <property type="term" value="F:glycosyltransferase activity"/>
    <property type="evidence" value="ECO:0007669"/>
    <property type="project" value="InterPro"/>
</dbReference>
<dbReference type="AlphaFoldDB" id="A0A1F5VEG9"/>
<dbReference type="Proteomes" id="UP000178943">
    <property type="component" value="Unassembled WGS sequence"/>
</dbReference>
<feature type="domain" description="Glycosyltransferase subfamily 4-like N-terminal" evidence="3">
    <location>
        <begin position="16"/>
        <end position="173"/>
    </location>
</feature>
<evidence type="ECO:0000313" key="5">
    <source>
        <dbReference type="Proteomes" id="UP000178943"/>
    </source>
</evidence>
<dbReference type="STRING" id="1817863.A2Y62_20615"/>
<protein>
    <recommendedName>
        <fullName evidence="6">Glycosyl transferase family 1</fullName>
    </recommendedName>
</protein>
<evidence type="ECO:0000259" key="3">
    <source>
        <dbReference type="Pfam" id="PF13439"/>
    </source>
</evidence>
<name>A0A1F5VEG9_9BACT</name>
<proteinExistence type="predicted"/>
<dbReference type="InterPro" id="IPR001296">
    <property type="entry name" value="Glyco_trans_1"/>
</dbReference>
<gene>
    <name evidence="4" type="ORF">A2Y62_20615</name>
</gene>
<sequence>MKVCINLCPALFQPTGVGVYARELFKYLSLLEDTGLSILGLSSSLKYALHIQHGEKGRIINMKIPSKLFNILMHRLHFPPVELLVGQKIDIVHSPYMLSLPAVKAKKIITVHDMYFMNEGGENISGNYQRDRKLFVRSIRNADAIICVSHFTRKRLIEAFPETADKAKVVHSGLQDPVVNNKNGTGQLLLKEQMRLPDIYILFIGTIERRKNIIPLLEAVQELNKGKYKVPLILVGKAGFGSNEVMKRIKELTCVKYFDYVTEEQKRLLYQYAKVLVMPSIEEGFGFPLLEAMSYGVPVIASRGSALEEIGENAVYYLKETTPQEIQDAIVTILKQDNLVREMVQKGYARIKDFNWENTAHATYEVYKEIMG</sequence>
<dbReference type="Gene3D" id="3.40.50.2000">
    <property type="entry name" value="Glycogen Phosphorylase B"/>
    <property type="match status" value="2"/>
</dbReference>
<evidence type="ECO:0000259" key="2">
    <source>
        <dbReference type="Pfam" id="PF00534"/>
    </source>
</evidence>
<dbReference type="Pfam" id="PF00534">
    <property type="entry name" value="Glycos_transf_1"/>
    <property type="match status" value="1"/>
</dbReference>
<evidence type="ECO:0000313" key="4">
    <source>
        <dbReference type="EMBL" id="OGF61824.1"/>
    </source>
</evidence>
<accession>A0A1F5VEG9</accession>
<dbReference type="Pfam" id="PF13439">
    <property type="entry name" value="Glyco_transf_4"/>
    <property type="match status" value="1"/>
</dbReference>
<feature type="domain" description="Glycosyl transferase family 1" evidence="2">
    <location>
        <begin position="197"/>
        <end position="349"/>
    </location>
</feature>
<dbReference type="CDD" id="cd03809">
    <property type="entry name" value="GT4_MtfB-like"/>
    <property type="match status" value="1"/>
</dbReference>
<dbReference type="SUPFAM" id="SSF53756">
    <property type="entry name" value="UDP-Glycosyltransferase/glycogen phosphorylase"/>
    <property type="match status" value="1"/>
</dbReference>
<keyword evidence="1" id="KW-0808">Transferase</keyword>
<evidence type="ECO:0000256" key="1">
    <source>
        <dbReference type="ARBA" id="ARBA00022679"/>
    </source>
</evidence>
<dbReference type="EMBL" id="MFGW01000187">
    <property type="protein sequence ID" value="OGF61824.1"/>
    <property type="molecule type" value="Genomic_DNA"/>
</dbReference>